<dbReference type="AlphaFoldDB" id="A0A9Q5HZ64"/>
<dbReference type="Proteomes" id="UP000757232">
    <property type="component" value="Unassembled WGS sequence"/>
</dbReference>
<dbReference type="InterPro" id="IPR056672">
    <property type="entry name" value="DUF7770"/>
</dbReference>
<evidence type="ECO:0000313" key="3">
    <source>
        <dbReference type="Proteomes" id="UP000757232"/>
    </source>
</evidence>
<gene>
    <name evidence="2" type="ORF">A7U60_g4147</name>
</gene>
<comment type="caution">
    <text evidence="2">The sequence shown here is derived from an EMBL/GenBank/DDBJ whole genome shotgun (WGS) entry which is preliminary data.</text>
</comment>
<accession>A0A9Q5HZ64</accession>
<dbReference type="OrthoDB" id="3527137at2759"/>
<name>A0A9Q5HZ64_SANBA</name>
<keyword evidence="3" id="KW-1185">Reference proteome</keyword>
<sequence length="152" mass="17531">MPVDYVAVVGTPVGSVYHFRFSLVQEATEESVRIDMVPRGRDDMIGVAKVEYNPYIFSWTYGPQPFKTRVREGMTVATILRIIFDENRMDQYTFVGSGQGCRHWCACVLDKLAENNLVHHSVPRMFIDDEAEEHARFGISYPMPRIRGTFYQ</sequence>
<evidence type="ECO:0000259" key="1">
    <source>
        <dbReference type="Pfam" id="PF24968"/>
    </source>
</evidence>
<dbReference type="Pfam" id="PF24968">
    <property type="entry name" value="DUF7770"/>
    <property type="match status" value="1"/>
</dbReference>
<evidence type="ECO:0000313" key="2">
    <source>
        <dbReference type="EMBL" id="OCB88674.1"/>
    </source>
</evidence>
<dbReference type="EMBL" id="LNZH02000173">
    <property type="protein sequence ID" value="OCB88674.1"/>
    <property type="molecule type" value="Genomic_DNA"/>
</dbReference>
<reference evidence="2" key="1">
    <citation type="submission" date="2016-06" db="EMBL/GenBank/DDBJ databases">
        <title>Draft Genome sequence of the fungus Inonotus baumii.</title>
        <authorList>
            <person name="Zhu H."/>
            <person name="Lin W."/>
        </authorList>
    </citation>
    <scope>NUCLEOTIDE SEQUENCE</scope>
    <source>
        <strain evidence="2">821</strain>
    </source>
</reference>
<organism evidence="2 3">
    <name type="scientific">Sanghuangporus baumii</name>
    <name type="common">Phellinus baumii</name>
    <dbReference type="NCBI Taxonomy" id="108892"/>
    <lineage>
        <taxon>Eukaryota</taxon>
        <taxon>Fungi</taxon>
        <taxon>Dikarya</taxon>
        <taxon>Basidiomycota</taxon>
        <taxon>Agaricomycotina</taxon>
        <taxon>Agaricomycetes</taxon>
        <taxon>Hymenochaetales</taxon>
        <taxon>Hymenochaetaceae</taxon>
        <taxon>Sanghuangporus</taxon>
    </lineage>
</organism>
<feature type="domain" description="DUF7770" evidence="1">
    <location>
        <begin position="15"/>
        <end position="151"/>
    </location>
</feature>
<protein>
    <recommendedName>
        <fullName evidence="1">DUF7770 domain-containing protein</fullName>
    </recommendedName>
</protein>
<proteinExistence type="predicted"/>